<dbReference type="GO" id="GO:0017116">
    <property type="term" value="F:single-stranded DNA helicase activity"/>
    <property type="evidence" value="ECO:0007669"/>
    <property type="project" value="TreeGrafter"/>
</dbReference>
<evidence type="ECO:0000313" key="8">
    <source>
        <dbReference type="Proteomes" id="UP000249799"/>
    </source>
</evidence>
<evidence type="ECO:0000256" key="4">
    <source>
        <dbReference type="ARBA" id="ARBA00022741"/>
    </source>
</evidence>
<dbReference type="SUPFAM" id="SSF48019">
    <property type="entry name" value="post-AAA+ oligomerization domain-like"/>
    <property type="match status" value="1"/>
</dbReference>
<dbReference type="Pfam" id="PF16193">
    <property type="entry name" value="AAA_assoc_2"/>
    <property type="match status" value="1"/>
</dbReference>
<evidence type="ECO:0000259" key="6">
    <source>
        <dbReference type="SMART" id="SM00382"/>
    </source>
</evidence>
<dbReference type="GO" id="GO:0008047">
    <property type="term" value="F:enzyme activator activity"/>
    <property type="evidence" value="ECO:0007669"/>
    <property type="project" value="TreeGrafter"/>
</dbReference>
<dbReference type="FunFam" id="3.40.50.300:FF:000137">
    <property type="entry name" value="Replication-associated recombination protein A"/>
    <property type="match status" value="1"/>
</dbReference>
<dbReference type="OrthoDB" id="9778364at2"/>
<dbReference type="AlphaFoldDB" id="A0A2Z4FQZ7"/>
<dbReference type="FunFam" id="1.20.272.10:FF:000001">
    <property type="entry name" value="Putative AAA family ATPase"/>
    <property type="match status" value="1"/>
</dbReference>
<dbReference type="Gene3D" id="1.10.3710.10">
    <property type="entry name" value="DNA polymerase III clamp loader subunits, C-terminal domain"/>
    <property type="match status" value="1"/>
</dbReference>
<dbReference type="RefSeq" id="WP_111337644.1">
    <property type="nucleotide sequence ID" value="NZ_CP030032.1"/>
</dbReference>
<dbReference type="Gene3D" id="3.40.50.300">
    <property type="entry name" value="P-loop containing nucleotide triphosphate hydrolases"/>
    <property type="match status" value="1"/>
</dbReference>
<dbReference type="InterPro" id="IPR051314">
    <property type="entry name" value="AAA_ATPase_RarA/MGS1/WRNIP1"/>
</dbReference>
<dbReference type="Gene3D" id="1.10.8.60">
    <property type="match status" value="1"/>
</dbReference>
<keyword evidence="5" id="KW-0067">ATP-binding</keyword>
<dbReference type="SMART" id="SM00382">
    <property type="entry name" value="AAA"/>
    <property type="match status" value="1"/>
</dbReference>
<name>A0A2Z4FQZ7_9DELT</name>
<dbReference type="GO" id="GO:0000731">
    <property type="term" value="P:DNA synthesis involved in DNA repair"/>
    <property type="evidence" value="ECO:0007669"/>
    <property type="project" value="TreeGrafter"/>
</dbReference>
<dbReference type="GO" id="GO:0003677">
    <property type="term" value="F:DNA binding"/>
    <property type="evidence" value="ECO:0007669"/>
    <property type="project" value="InterPro"/>
</dbReference>
<evidence type="ECO:0000256" key="1">
    <source>
        <dbReference type="ARBA" id="ARBA00002393"/>
    </source>
</evidence>
<dbReference type="CDD" id="cd18139">
    <property type="entry name" value="HLD_clamp_RarA"/>
    <property type="match status" value="1"/>
</dbReference>
<comment type="function">
    <text evidence="1">DNA-dependent ATPase that plays important roles in cellular responses to stalled DNA replication processes.</text>
</comment>
<gene>
    <name evidence="7" type="ORF">DN745_11640</name>
</gene>
<dbReference type="PANTHER" id="PTHR13779:SF7">
    <property type="entry name" value="ATPASE WRNIP1"/>
    <property type="match status" value="1"/>
</dbReference>
<evidence type="ECO:0000256" key="3">
    <source>
        <dbReference type="ARBA" id="ARBA00022705"/>
    </source>
</evidence>
<organism evidence="7 8">
    <name type="scientific">Bradymonas sediminis</name>
    <dbReference type="NCBI Taxonomy" id="1548548"/>
    <lineage>
        <taxon>Bacteria</taxon>
        <taxon>Deltaproteobacteria</taxon>
        <taxon>Bradymonadales</taxon>
        <taxon>Bradymonadaceae</taxon>
        <taxon>Bradymonas</taxon>
    </lineage>
</organism>
<dbReference type="Proteomes" id="UP000249799">
    <property type="component" value="Chromosome"/>
</dbReference>
<dbReference type="InterPro" id="IPR008921">
    <property type="entry name" value="DNA_pol3_clamp-load_cplx_C"/>
</dbReference>
<evidence type="ECO:0000313" key="7">
    <source>
        <dbReference type="EMBL" id="AWV91413.1"/>
    </source>
</evidence>
<dbReference type="InterPro" id="IPR003959">
    <property type="entry name" value="ATPase_AAA_core"/>
</dbReference>
<dbReference type="InterPro" id="IPR027417">
    <property type="entry name" value="P-loop_NTPase"/>
</dbReference>
<protein>
    <submittedName>
        <fullName evidence="7">Replication-associated recombination protein A</fullName>
    </submittedName>
</protein>
<keyword evidence="4" id="KW-0547">Nucleotide-binding</keyword>
<dbReference type="SUPFAM" id="SSF52540">
    <property type="entry name" value="P-loop containing nucleoside triphosphate hydrolases"/>
    <property type="match status" value="1"/>
</dbReference>
<dbReference type="EMBL" id="CP030032">
    <property type="protein sequence ID" value="AWV91413.1"/>
    <property type="molecule type" value="Genomic_DNA"/>
</dbReference>
<dbReference type="InterPro" id="IPR032423">
    <property type="entry name" value="AAA_assoc_2"/>
</dbReference>
<dbReference type="Pfam" id="PF00004">
    <property type="entry name" value="AAA"/>
    <property type="match status" value="1"/>
</dbReference>
<dbReference type="GO" id="GO:0016887">
    <property type="term" value="F:ATP hydrolysis activity"/>
    <property type="evidence" value="ECO:0007669"/>
    <property type="project" value="InterPro"/>
</dbReference>
<feature type="domain" description="AAA+ ATPase" evidence="6">
    <location>
        <begin position="30"/>
        <end position="147"/>
    </location>
</feature>
<comment type="similarity">
    <text evidence="2">Belongs to the AAA ATPase family. RarA/MGS1/WRNIP1 subfamily.</text>
</comment>
<reference evidence="7 8" key="1">
    <citation type="submission" date="2018-06" db="EMBL/GenBank/DDBJ databases">
        <title>Lujinxingia sediminis gen. nov. sp. nov., a new facultative anaerobic member of the class Deltaproteobacteria, and proposal of Lujinxingaceae fam. nov.</title>
        <authorList>
            <person name="Guo L.-Y."/>
            <person name="Li C.-M."/>
            <person name="Wang S."/>
            <person name="Du Z.-J."/>
        </authorList>
    </citation>
    <scope>NUCLEOTIDE SEQUENCE [LARGE SCALE GENOMIC DNA]</scope>
    <source>
        <strain evidence="7 8">FA350</strain>
    </source>
</reference>
<dbReference type="Pfam" id="PF12002">
    <property type="entry name" value="MgsA_C"/>
    <property type="match status" value="1"/>
</dbReference>
<dbReference type="InterPro" id="IPR021886">
    <property type="entry name" value="MgsA_C"/>
</dbReference>
<dbReference type="KEGG" id="bsed:DN745_11640"/>
<evidence type="ECO:0000256" key="5">
    <source>
        <dbReference type="ARBA" id="ARBA00022840"/>
    </source>
</evidence>
<proteinExistence type="inferred from homology"/>
<keyword evidence="8" id="KW-1185">Reference proteome</keyword>
<dbReference type="CDD" id="cd00009">
    <property type="entry name" value="AAA"/>
    <property type="match status" value="1"/>
</dbReference>
<evidence type="ECO:0000256" key="2">
    <source>
        <dbReference type="ARBA" id="ARBA00008959"/>
    </source>
</evidence>
<accession>A0A2Z4FQZ7</accession>
<dbReference type="GO" id="GO:0006261">
    <property type="term" value="P:DNA-templated DNA replication"/>
    <property type="evidence" value="ECO:0007669"/>
    <property type="project" value="TreeGrafter"/>
</dbReference>
<dbReference type="GO" id="GO:0005524">
    <property type="term" value="F:ATP binding"/>
    <property type="evidence" value="ECO:0007669"/>
    <property type="project" value="UniProtKB-KW"/>
</dbReference>
<dbReference type="InterPro" id="IPR003593">
    <property type="entry name" value="AAA+_ATPase"/>
</dbReference>
<dbReference type="Gene3D" id="1.20.272.10">
    <property type="match status" value="1"/>
</dbReference>
<dbReference type="PANTHER" id="PTHR13779">
    <property type="entry name" value="WERNER HELICASE-INTERACTING PROTEIN 1 FAMILY MEMBER"/>
    <property type="match status" value="1"/>
</dbReference>
<keyword evidence="3" id="KW-0235">DNA replication</keyword>
<sequence length="425" mass="46558">MRPRTLNEFVGQSHLLGPRKFLANALKGQKLPSLILWGPPGSGKTTLARLLAEQVGAELISLSAVLSGVKDIRAAIARVKRAGPLFAKTTILFVDEIHRFNKSQQDALLPHVERGTITLIGATTENPSFEVNSALLSRCKILVLEALDDSSIRDIVTNALDDQTRGLGDLELTLTEQASNAIVSAASGDARVALNTLETAARAVAADDRDAIRHKDVEEAMQRRVILYDKSGEQHYNTVSAFIKSMRGSDPDAALYYMNRMLEGGEDPLFIFRRILIFASEDIGNADPQALQIALTCMQAFQAMGLPEGVLPMTQAVTYLACAPKSNAVIVAYGKSRQDALNHGNLPVPLHILNAPTALQKKLGHGRGYKYPHNFEGNYVHEEYLPEPLRGRRYYEPSENGAEAKIAQRLREMRAQTDPQDPGES</sequence>